<feature type="repeat" description="PPR" evidence="2">
    <location>
        <begin position="225"/>
        <end position="259"/>
    </location>
</feature>
<dbReference type="InterPro" id="IPR032867">
    <property type="entry name" value="DYW_dom"/>
</dbReference>
<dbReference type="OrthoDB" id="1850776at2759"/>
<proteinExistence type="predicted"/>
<keyword evidence="1" id="KW-0677">Repeat</keyword>
<comment type="caution">
    <text evidence="5">The sequence shown here is derived from an EMBL/GenBank/DDBJ whole genome shotgun (WGS) entry which is preliminary data.</text>
</comment>
<feature type="domain" description="DYW" evidence="4">
    <location>
        <begin position="655"/>
        <end position="740"/>
    </location>
</feature>
<dbReference type="Proteomes" id="UP000655225">
    <property type="component" value="Unassembled WGS sequence"/>
</dbReference>
<dbReference type="PANTHER" id="PTHR47926:SF368">
    <property type="entry name" value="TETRATRICOPEPTIDE REPEAT-LIKE SUPERFAMILY PROTEIN"/>
    <property type="match status" value="1"/>
</dbReference>
<dbReference type="GO" id="GO:0009451">
    <property type="term" value="P:RNA modification"/>
    <property type="evidence" value="ECO:0007669"/>
    <property type="project" value="InterPro"/>
</dbReference>
<dbReference type="PANTHER" id="PTHR47926">
    <property type="entry name" value="PENTATRICOPEPTIDE REPEAT-CONTAINING PROTEIN"/>
    <property type="match status" value="1"/>
</dbReference>
<evidence type="ECO:0000256" key="1">
    <source>
        <dbReference type="ARBA" id="ARBA00022737"/>
    </source>
</evidence>
<evidence type="ECO:0000256" key="2">
    <source>
        <dbReference type="PROSITE-ProRule" id="PRU00708"/>
    </source>
</evidence>
<reference evidence="5 6" key="1">
    <citation type="submission" date="2020-04" db="EMBL/GenBank/DDBJ databases">
        <title>Plant Genome Project.</title>
        <authorList>
            <person name="Zhang R.-G."/>
        </authorList>
    </citation>
    <scope>NUCLEOTIDE SEQUENCE [LARGE SCALE GENOMIC DNA]</scope>
    <source>
        <strain evidence="5">YNK0</strain>
        <tissue evidence="5">Leaf</tissue>
    </source>
</reference>
<dbReference type="FunFam" id="1.25.40.10:FF:000090">
    <property type="entry name" value="Pentatricopeptide repeat-containing protein, chloroplastic"/>
    <property type="match status" value="1"/>
</dbReference>
<dbReference type="SUPFAM" id="SSF48452">
    <property type="entry name" value="TPR-like"/>
    <property type="match status" value="1"/>
</dbReference>
<feature type="repeat" description="PPR" evidence="2">
    <location>
        <begin position="295"/>
        <end position="329"/>
    </location>
</feature>
<dbReference type="NCBIfam" id="TIGR00756">
    <property type="entry name" value="PPR"/>
    <property type="match status" value="3"/>
</dbReference>
<dbReference type="FunFam" id="1.25.40.10:FF:000285">
    <property type="entry name" value="Pentatricopeptide repeat-containing protein, chloroplastic"/>
    <property type="match status" value="1"/>
</dbReference>
<dbReference type="GO" id="GO:0008270">
    <property type="term" value="F:zinc ion binding"/>
    <property type="evidence" value="ECO:0007669"/>
    <property type="project" value="InterPro"/>
</dbReference>
<dbReference type="OMA" id="SCICRDF"/>
<dbReference type="EMBL" id="JABCRI010000020">
    <property type="protein sequence ID" value="KAF8387802.1"/>
    <property type="molecule type" value="Genomic_DNA"/>
</dbReference>
<dbReference type="InterPro" id="IPR011990">
    <property type="entry name" value="TPR-like_helical_dom_sf"/>
</dbReference>
<feature type="compositionally biased region" description="Basic and acidic residues" evidence="3">
    <location>
        <begin position="72"/>
        <end position="94"/>
    </location>
</feature>
<dbReference type="Pfam" id="PF01535">
    <property type="entry name" value="PPR"/>
    <property type="match status" value="2"/>
</dbReference>
<evidence type="ECO:0000256" key="3">
    <source>
        <dbReference type="SAM" id="MobiDB-lite"/>
    </source>
</evidence>
<feature type="region of interest" description="Disordered" evidence="3">
    <location>
        <begin position="11"/>
        <end position="42"/>
    </location>
</feature>
<keyword evidence="6" id="KW-1185">Reference proteome</keyword>
<evidence type="ECO:0000313" key="5">
    <source>
        <dbReference type="EMBL" id="KAF8387802.1"/>
    </source>
</evidence>
<sequence>MENEPAVLLVIGQNSPTPVEESVPAGHWEYSSDTPKPPGVYDSKAAIPLSVVEARLQQSLQRGQTMPPPIITERDTRPLSRKAPEGHRSPDPRPKKLAKGLQVAVHPDHLSPITNSIRTEPYPDYSIVTPPRNAFSPYPNNHFESTDPLLIPSVQQPETISNFDPNPSKSKTLKQPKSSLKPGPLRIFKTKPSVSLLERPLPVTSPMATELEFEIILFDEMSEPNVVSWTSLMSGYIDIDRPKLALRLFEKMQGSSVLPNAFTFATVINACSTLANLETGRKIHARVELLGFQSNLVVCTSLIDMYGKSNDPDEARRVFDTMVYRNLVSWTSMISAYAQNARGDEALQLFGYFNRLITNPPPNHFMLASVVSACASLGRLVTGKVAHATVIRHGHDSNDVVASTLVDMYAKCGCINYSGKVFRRIQDLSVIPYTSMIMGAAKHGLGTLSLDLFEEMLERGINPNDVTFVGVLHGCSHSGLVEVGLEHLRSMTEKHGIVPDARHYTCAVDMLGRSGCLDKAYQLAKSTQVGPDEGALLWGTLLSASRNHGRLDLAIEAGQRLIESNRQVAAAYVTMSNTYASLGKWENSHRIRSEMKQNGVYKEPGCSWIEIKDATYVFYAGDVLSCTRGSEVVSLLRELEVRMKERGYVGGSKGLVFVDVEEEAKEAIVGLHSERLALGFGLISIPKGVTIRVMKNLRMCGDCHEAFKLISEIVERDFLVRDVNRFHHFKDGSCTCRDFW</sequence>
<dbReference type="GO" id="GO:0003723">
    <property type="term" value="F:RNA binding"/>
    <property type="evidence" value="ECO:0007669"/>
    <property type="project" value="InterPro"/>
</dbReference>
<evidence type="ECO:0000259" key="4">
    <source>
        <dbReference type="Pfam" id="PF14432"/>
    </source>
</evidence>
<evidence type="ECO:0000313" key="6">
    <source>
        <dbReference type="Proteomes" id="UP000655225"/>
    </source>
</evidence>
<dbReference type="Pfam" id="PF13041">
    <property type="entry name" value="PPR_2"/>
    <property type="match status" value="2"/>
</dbReference>
<feature type="repeat" description="PPR" evidence="2">
    <location>
        <begin position="429"/>
        <end position="463"/>
    </location>
</feature>
<feature type="region of interest" description="Disordered" evidence="3">
    <location>
        <begin position="59"/>
        <end position="99"/>
    </location>
</feature>
<dbReference type="PROSITE" id="PS51375">
    <property type="entry name" value="PPR"/>
    <property type="match status" value="3"/>
</dbReference>
<accession>A0A834YKG1</accession>
<name>A0A834YKG1_TETSI</name>
<feature type="region of interest" description="Disordered" evidence="3">
    <location>
        <begin position="157"/>
        <end position="182"/>
    </location>
</feature>
<dbReference type="InterPro" id="IPR046960">
    <property type="entry name" value="PPR_At4g14850-like_plant"/>
</dbReference>
<dbReference type="InterPro" id="IPR046848">
    <property type="entry name" value="E_motif"/>
</dbReference>
<feature type="compositionally biased region" description="Polar residues" evidence="3">
    <location>
        <begin position="157"/>
        <end position="178"/>
    </location>
</feature>
<gene>
    <name evidence="5" type="ORF">HHK36_026459</name>
</gene>
<dbReference type="Pfam" id="PF14432">
    <property type="entry name" value="DYW_deaminase"/>
    <property type="match status" value="1"/>
</dbReference>
<dbReference type="Gene3D" id="1.25.40.10">
    <property type="entry name" value="Tetratricopeptide repeat domain"/>
    <property type="match status" value="3"/>
</dbReference>
<dbReference type="AlphaFoldDB" id="A0A834YKG1"/>
<protein>
    <recommendedName>
        <fullName evidence="4">DYW domain-containing protein</fullName>
    </recommendedName>
</protein>
<organism evidence="5 6">
    <name type="scientific">Tetracentron sinense</name>
    <name type="common">Spur-leaf</name>
    <dbReference type="NCBI Taxonomy" id="13715"/>
    <lineage>
        <taxon>Eukaryota</taxon>
        <taxon>Viridiplantae</taxon>
        <taxon>Streptophyta</taxon>
        <taxon>Embryophyta</taxon>
        <taxon>Tracheophyta</taxon>
        <taxon>Spermatophyta</taxon>
        <taxon>Magnoliopsida</taxon>
        <taxon>Trochodendrales</taxon>
        <taxon>Trochodendraceae</taxon>
        <taxon>Tetracentron</taxon>
    </lineage>
</organism>
<dbReference type="Pfam" id="PF20431">
    <property type="entry name" value="E_motif"/>
    <property type="match status" value="1"/>
</dbReference>
<dbReference type="InterPro" id="IPR002885">
    <property type="entry name" value="PPR_rpt"/>
</dbReference>